<accession>A0ABP8H726</accession>
<keyword evidence="2" id="KW-1185">Reference proteome</keyword>
<organism evidence="1 2">
    <name type="scientific">Streptomyces venetus</name>
    <dbReference type="NCBI Taxonomy" id="1701086"/>
    <lineage>
        <taxon>Bacteria</taxon>
        <taxon>Bacillati</taxon>
        <taxon>Actinomycetota</taxon>
        <taxon>Actinomycetes</taxon>
        <taxon>Kitasatosporales</taxon>
        <taxon>Streptomycetaceae</taxon>
        <taxon>Streptomyces</taxon>
    </lineage>
</organism>
<reference evidence="2" key="1">
    <citation type="journal article" date="2019" name="Int. J. Syst. Evol. Microbiol.">
        <title>The Global Catalogue of Microorganisms (GCM) 10K type strain sequencing project: providing services to taxonomists for standard genome sequencing and annotation.</title>
        <authorList>
            <consortium name="The Broad Institute Genomics Platform"/>
            <consortium name="The Broad Institute Genome Sequencing Center for Infectious Disease"/>
            <person name="Wu L."/>
            <person name="Ma J."/>
        </authorList>
    </citation>
    <scope>NUCLEOTIDE SEQUENCE [LARGE SCALE GENOMIC DNA]</scope>
    <source>
        <strain evidence="2">JCM 31290</strain>
    </source>
</reference>
<sequence length="137" mass="14690">MSNSWLVAEQSNSGLEDPLVGLLLLRRGQVARALALALRFAGGSCWRTRRPAEPSHHDDDLGTVAYQLTDAAGLQRGRLTRLALNGEDLVATGQVAEQSSRDTAREARLVTEAAVDRVRDQHGPDAIGPVAAVRRAS</sequence>
<dbReference type="EMBL" id="BAABET010000013">
    <property type="protein sequence ID" value="GAA4335195.1"/>
    <property type="molecule type" value="Genomic_DNA"/>
</dbReference>
<dbReference type="RefSeq" id="WP_345665544.1">
    <property type="nucleotide sequence ID" value="NZ_BAABET010000013.1"/>
</dbReference>
<evidence type="ECO:0000313" key="1">
    <source>
        <dbReference type="EMBL" id="GAA4335195.1"/>
    </source>
</evidence>
<gene>
    <name evidence="1" type="ORF">GCM10023086_67510</name>
</gene>
<protein>
    <recommendedName>
        <fullName evidence="3">BON domain-containing protein</fullName>
    </recommendedName>
</protein>
<proteinExistence type="predicted"/>
<evidence type="ECO:0000313" key="2">
    <source>
        <dbReference type="Proteomes" id="UP001501115"/>
    </source>
</evidence>
<name>A0ABP8H726_9ACTN</name>
<evidence type="ECO:0008006" key="3">
    <source>
        <dbReference type="Google" id="ProtNLM"/>
    </source>
</evidence>
<comment type="caution">
    <text evidence="1">The sequence shown here is derived from an EMBL/GenBank/DDBJ whole genome shotgun (WGS) entry which is preliminary data.</text>
</comment>
<dbReference type="Proteomes" id="UP001501115">
    <property type="component" value="Unassembled WGS sequence"/>
</dbReference>